<evidence type="ECO:0000313" key="1">
    <source>
        <dbReference type="EMBL" id="KOX75262.1"/>
    </source>
</evidence>
<name>A0A0N0BGT7_9HYME</name>
<accession>A0A0N0BGT7</accession>
<evidence type="ECO:0000313" key="2">
    <source>
        <dbReference type="Proteomes" id="UP000053105"/>
    </source>
</evidence>
<gene>
    <name evidence="1" type="ORF">WN51_13303</name>
</gene>
<sequence>MDEFLMKDFTSFVRQIQKSGKCAKRSFDRCEAEDFFKDTFSFANSHIVLKWRYTNEKEATLRKIYAGRAENRGRENEGGKNPWVTSCENGRSIIKDIFHVTLFASLYTFLQYRIHREDTVDISRKRVAKFQKLTRIHTTCKARSFPSEIDSKIDRRSEDRTEKHWRVCNTVITMIKTEYEMREGGEGKAEREDEEEEADINFHEYVFYLFFIPQIYSKNCTLARIRNIATKDINLYESRAIFTKPTNDKVTTKSNLQASVRNECKNELDVMSD</sequence>
<dbReference type="EMBL" id="KQ435768">
    <property type="protein sequence ID" value="KOX75262.1"/>
    <property type="molecule type" value="Genomic_DNA"/>
</dbReference>
<organism evidence="1 2">
    <name type="scientific">Melipona quadrifasciata</name>
    <dbReference type="NCBI Taxonomy" id="166423"/>
    <lineage>
        <taxon>Eukaryota</taxon>
        <taxon>Metazoa</taxon>
        <taxon>Ecdysozoa</taxon>
        <taxon>Arthropoda</taxon>
        <taxon>Hexapoda</taxon>
        <taxon>Insecta</taxon>
        <taxon>Pterygota</taxon>
        <taxon>Neoptera</taxon>
        <taxon>Endopterygota</taxon>
        <taxon>Hymenoptera</taxon>
        <taxon>Apocrita</taxon>
        <taxon>Aculeata</taxon>
        <taxon>Apoidea</taxon>
        <taxon>Anthophila</taxon>
        <taxon>Apidae</taxon>
        <taxon>Melipona</taxon>
    </lineage>
</organism>
<dbReference type="AlphaFoldDB" id="A0A0N0BGT7"/>
<dbReference type="Proteomes" id="UP000053105">
    <property type="component" value="Unassembled WGS sequence"/>
</dbReference>
<keyword evidence="2" id="KW-1185">Reference proteome</keyword>
<protein>
    <submittedName>
        <fullName evidence="1">Uncharacterized protein</fullName>
    </submittedName>
</protein>
<reference evidence="1 2" key="1">
    <citation type="submission" date="2015-07" db="EMBL/GenBank/DDBJ databases">
        <title>The genome of Melipona quadrifasciata.</title>
        <authorList>
            <person name="Pan H."/>
            <person name="Kapheim K."/>
        </authorList>
    </citation>
    <scope>NUCLEOTIDE SEQUENCE [LARGE SCALE GENOMIC DNA]</scope>
    <source>
        <strain evidence="1">0111107301</strain>
        <tissue evidence="1">Whole body</tissue>
    </source>
</reference>
<proteinExistence type="predicted"/>